<evidence type="ECO:0000256" key="1">
    <source>
        <dbReference type="ARBA" id="ARBA00010497"/>
    </source>
</evidence>
<proteinExistence type="inferred from homology"/>
<dbReference type="RefSeq" id="XP_014150492.1">
    <property type="nucleotide sequence ID" value="XM_014295017.1"/>
</dbReference>
<dbReference type="eggNOG" id="KOG0366">
    <property type="taxonomic scope" value="Eukaryota"/>
</dbReference>
<dbReference type="EMBL" id="KQ243037">
    <property type="protein sequence ID" value="KNC76590.1"/>
    <property type="molecule type" value="Genomic_DNA"/>
</dbReference>
<evidence type="ECO:0000256" key="9">
    <source>
        <dbReference type="SAM" id="MobiDB-lite"/>
    </source>
</evidence>
<dbReference type="AlphaFoldDB" id="A0A0L0FIM4"/>
<keyword evidence="12" id="KW-1185">Reference proteome</keyword>
<keyword evidence="2 8" id="KW-0637">Prenyltransferase</keyword>
<dbReference type="GO" id="GO:0005968">
    <property type="term" value="C:Rab-protein geranylgeranyltransferase complex"/>
    <property type="evidence" value="ECO:0007669"/>
    <property type="project" value="UniProtKB-UniRule"/>
</dbReference>
<dbReference type="SUPFAM" id="SSF48239">
    <property type="entry name" value="Terpenoid cyclases/Protein prenyltransferases"/>
    <property type="match status" value="1"/>
</dbReference>
<feature type="domain" description="Prenyltransferase alpha-alpha toroid" evidence="10">
    <location>
        <begin position="24"/>
        <end position="168"/>
    </location>
</feature>
<dbReference type="GeneID" id="25911422"/>
<dbReference type="OrthoDB" id="5428259at2759"/>
<gene>
    <name evidence="11" type="ORF">SARC_10918</name>
</gene>
<comment type="function">
    <text evidence="8">Catalyzes the transfer of a geranylgeranyl moiety from geranylgeranyl diphosphate to both cysteines of proteins with the C-terminal sequence -XXCC, -XCXC and -CCXX.</text>
</comment>
<feature type="compositionally biased region" description="Polar residues" evidence="9">
    <location>
        <begin position="209"/>
        <end position="218"/>
    </location>
</feature>
<keyword evidence="6 8" id="KW-0862">Zinc</keyword>
<feature type="region of interest" description="Disordered" evidence="9">
    <location>
        <begin position="176"/>
        <end position="218"/>
    </location>
</feature>
<feature type="region of interest" description="Disordered" evidence="9">
    <location>
        <begin position="1"/>
        <end position="21"/>
    </location>
</feature>
<reference evidence="11 12" key="1">
    <citation type="submission" date="2011-02" db="EMBL/GenBank/DDBJ databases">
        <title>The Genome Sequence of Sphaeroforma arctica JP610.</title>
        <authorList>
            <consortium name="The Broad Institute Genome Sequencing Platform"/>
            <person name="Russ C."/>
            <person name="Cuomo C."/>
            <person name="Young S.K."/>
            <person name="Zeng Q."/>
            <person name="Gargeya S."/>
            <person name="Alvarado L."/>
            <person name="Berlin A."/>
            <person name="Chapman S.B."/>
            <person name="Chen Z."/>
            <person name="Freedman E."/>
            <person name="Gellesch M."/>
            <person name="Goldberg J."/>
            <person name="Griggs A."/>
            <person name="Gujja S."/>
            <person name="Heilman E."/>
            <person name="Heiman D."/>
            <person name="Howarth C."/>
            <person name="Mehta T."/>
            <person name="Neiman D."/>
            <person name="Pearson M."/>
            <person name="Roberts A."/>
            <person name="Saif S."/>
            <person name="Shea T."/>
            <person name="Shenoy N."/>
            <person name="Sisk P."/>
            <person name="Stolte C."/>
            <person name="Sykes S."/>
            <person name="White J."/>
            <person name="Yandava C."/>
            <person name="Burger G."/>
            <person name="Gray M.W."/>
            <person name="Holland P.W.H."/>
            <person name="King N."/>
            <person name="Lang F.B.F."/>
            <person name="Roger A.J."/>
            <person name="Ruiz-Trillo I."/>
            <person name="Haas B."/>
            <person name="Nusbaum C."/>
            <person name="Birren B."/>
        </authorList>
    </citation>
    <scope>NUCLEOTIDE SEQUENCE [LARGE SCALE GENOMIC DNA]</scope>
    <source>
        <strain evidence="11 12">JP610</strain>
    </source>
</reference>
<organism evidence="11 12">
    <name type="scientific">Sphaeroforma arctica JP610</name>
    <dbReference type="NCBI Taxonomy" id="667725"/>
    <lineage>
        <taxon>Eukaryota</taxon>
        <taxon>Ichthyosporea</taxon>
        <taxon>Ichthyophonida</taxon>
        <taxon>Sphaeroforma</taxon>
    </lineage>
</organism>
<sequence length="367" mass="39308">MSASVSSGDSPPTDVTTKRNQMDLHTDAHVKYLAAFGKSQDDYEYHMSEHLRLNGIYWSLTALDMCHKLDESVDVDEVFAFVMACQHPSGGFGAAEGHDAHILFSLSAIQILLIINRIDQLDRRLVGQYLMGLQNEDGSFRGDEWGEVDTRFSFCALAGLSLLGFMHSSDPGAIDKGADTADKGTDAVDSGPVPTDKGTGADHGGVCSRSGSDTQDSRATGAGINIFALDLDKASTGTGNSNDNSTKHALDGLFEGEIDIQTGLVCEYADIDKAARFVLRCKNFDGGFGSLPGSETHAGQIYCCVGALAITKSLHHVDSDLLGWWLAERQTPGGGLNGRPEKLPDVWPAVECNRIWGKHSHAQVTSA</sequence>
<dbReference type="GO" id="GO:0046872">
    <property type="term" value="F:metal ion binding"/>
    <property type="evidence" value="ECO:0007669"/>
    <property type="project" value="UniProtKB-KW"/>
</dbReference>
<evidence type="ECO:0000256" key="2">
    <source>
        <dbReference type="ARBA" id="ARBA00022602"/>
    </source>
</evidence>
<keyword evidence="3 8" id="KW-0808">Transferase</keyword>
<dbReference type="CDD" id="cd02894">
    <property type="entry name" value="GGTase-II"/>
    <property type="match status" value="1"/>
</dbReference>
<comment type="catalytic activity">
    <reaction evidence="7 8">
        <text>geranylgeranyl diphosphate + L-cysteinyl-[protein] = S-geranylgeranyl-L-cysteinyl-[protein] + diphosphate</text>
        <dbReference type="Rhea" id="RHEA:21240"/>
        <dbReference type="Rhea" id="RHEA-COMP:10131"/>
        <dbReference type="Rhea" id="RHEA-COMP:11537"/>
        <dbReference type="ChEBI" id="CHEBI:29950"/>
        <dbReference type="ChEBI" id="CHEBI:33019"/>
        <dbReference type="ChEBI" id="CHEBI:57533"/>
        <dbReference type="ChEBI" id="CHEBI:86021"/>
        <dbReference type="EC" id="2.5.1.60"/>
    </reaction>
</comment>
<feature type="compositionally biased region" description="Polar residues" evidence="9">
    <location>
        <begin position="1"/>
        <end position="15"/>
    </location>
</feature>
<evidence type="ECO:0000256" key="7">
    <source>
        <dbReference type="ARBA" id="ARBA00047658"/>
    </source>
</evidence>
<evidence type="ECO:0000256" key="3">
    <source>
        <dbReference type="ARBA" id="ARBA00022679"/>
    </source>
</evidence>
<dbReference type="PANTHER" id="PTHR11774">
    <property type="entry name" value="GERANYLGERANYL TRANSFERASE TYPE BETA SUBUNIT"/>
    <property type="match status" value="1"/>
</dbReference>
<evidence type="ECO:0000259" key="10">
    <source>
        <dbReference type="Pfam" id="PF00432"/>
    </source>
</evidence>
<protein>
    <recommendedName>
        <fullName evidence="8">Geranylgeranyl transferase type-2 subunit beta</fullName>
        <ecNumber evidence="8">2.5.1.60</ecNumber>
    </recommendedName>
</protein>
<dbReference type="InterPro" id="IPR001330">
    <property type="entry name" value="Prenyltrans"/>
</dbReference>
<evidence type="ECO:0000256" key="5">
    <source>
        <dbReference type="ARBA" id="ARBA00022737"/>
    </source>
</evidence>
<evidence type="ECO:0000313" key="12">
    <source>
        <dbReference type="Proteomes" id="UP000054560"/>
    </source>
</evidence>
<dbReference type="InterPro" id="IPR026873">
    <property type="entry name" value="Ptb1"/>
</dbReference>
<accession>A0A0L0FIM4</accession>
<feature type="domain" description="Prenyltransferase alpha-alpha toroid" evidence="10">
    <location>
        <begin position="268"/>
        <end position="346"/>
    </location>
</feature>
<dbReference type="InterPro" id="IPR008930">
    <property type="entry name" value="Terpenoid_cyclase/PrenylTrfase"/>
</dbReference>
<dbReference type="Pfam" id="PF00432">
    <property type="entry name" value="Prenyltrans"/>
    <property type="match status" value="2"/>
</dbReference>
<evidence type="ECO:0000256" key="6">
    <source>
        <dbReference type="ARBA" id="ARBA00022833"/>
    </source>
</evidence>
<evidence type="ECO:0000313" key="11">
    <source>
        <dbReference type="EMBL" id="KNC76590.1"/>
    </source>
</evidence>
<dbReference type="EC" id="2.5.1.60" evidence="8"/>
<feature type="compositionally biased region" description="Basic and acidic residues" evidence="9">
    <location>
        <begin position="176"/>
        <end position="186"/>
    </location>
</feature>
<name>A0A0L0FIM4_9EUKA</name>
<dbReference type="Proteomes" id="UP000054560">
    <property type="component" value="Unassembled WGS sequence"/>
</dbReference>
<comment type="cofactor">
    <cofactor evidence="8">
        <name>Zn(2+)</name>
        <dbReference type="ChEBI" id="CHEBI:29105"/>
    </cofactor>
    <text evidence="8">Binds 1 zinc ion per subunit.</text>
</comment>
<evidence type="ECO:0000256" key="4">
    <source>
        <dbReference type="ARBA" id="ARBA00022723"/>
    </source>
</evidence>
<dbReference type="InterPro" id="IPR045089">
    <property type="entry name" value="PGGT1B-like"/>
</dbReference>
<keyword evidence="4 8" id="KW-0479">Metal-binding</keyword>
<evidence type="ECO:0000256" key="8">
    <source>
        <dbReference type="RuleBase" id="RU365076"/>
    </source>
</evidence>
<comment type="similarity">
    <text evidence="1 8">Belongs to the protein prenyltransferase subunit beta family.</text>
</comment>
<dbReference type="PANTHER" id="PTHR11774:SF11">
    <property type="entry name" value="GERANYLGERANYL TRANSFERASE TYPE-2 SUBUNIT BETA"/>
    <property type="match status" value="1"/>
</dbReference>
<dbReference type="Gene3D" id="1.50.10.20">
    <property type="match status" value="2"/>
</dbReference>
<keyword evidence="5" id="KW-0677">Repeat</keyword>
<dbReference type="GO" id="GO:0004663">
    <property type="term" value="F:Rab geranylgeranyltransferase activity"/>
    <property type="evidence" value="ECO:0007669"/>
    <property type="project" value="UniProtKB-UniRule"/>
</dbReference>
<dbReference type="STRING" id="667725.A0A0L0FIM4"/>